<dbReference type="EMBL" id="MCGO01000010">
    <property type="protein sequence ID" value="ORY49152.1"/>
    <property type="molecule type" value="Genomic_DNA"/>
</dbReference>
<reference evidence="18 19" key="1">
    <citation type="submission" date="2016-07" db="EMBL/GenBank/DDBJ databases">
        <title>Pervasive Adenine N6-methylation of Active Genes in Fungi.</title>
        <authorList>
            <consortium name="DOE Joint Genome Institute"/>
            <person name="Mondo S.J."/>
            <person name="Dannebaum R.O."/>
            <person name="Kuo R.C."/>
            <person name="Labutti K."/>
            <person name="Haridas S."/>
            <person name="Kuo A."/>
            <person name="Salamov A."/>
            <person name="Ahrendt S.R."/>
            <person name="Lipzen A."/>
            <person name="Sullivan W."/>
            <person name="Andreopoulos W.B."/>
            <person name="Clum A."/>
            <person name="Lindquist E."/>
            <person name="Daum C."/>
            <person name="Ramamoorthy G.K."/>
            <person name="Gryganskyi A."/>
            <person name="Culley D."/>
            <person name="Magnuson J.K."/>
            <person name="James T.Y."/>
            <person name="O'Malley M.A."/>
            <person name="Stajich J.E."/>
            <person name="Spatafora J.W."/>
            <person name="Visel A."/>
            <person name="Grigoriev I.V."/>
        </authorList>
    </citation>
    <scope>NUCLEOTIDE SEQUENCE [LARGE SCALE GENOMIC DNA]</scope>
    <source>
        <strain evidence="18 19">JEL800</strain>
    </source>
</reference>
<dbReference type="InterPro" id="IPR025654">
    <property type="entry name" value="PEX2/10"/>
</dbReference>
<evidence type="ECO:0000256" key="9">
    <source>
        <dbReference type="ARBA" id="ARBA00022723"/>
    </source>
</evidence>
<comment type="caution">
    <text evidence="18">The sequence shown here is derived from an EMBL/GenBank/DDBJ whole genome shotgun (WGS) entry which is preliminary data.</text>
</comment>
<keyword evidence="15" id="KW-0472">Membrane</keyword>
<dbReference type="InterPro" id="IPR006845">
    <property type="entry name" value="Pex_N"/>
</dbReference>
<evidence type="ECO:0000256" key="5">
    <source>
        <dbReference type="ARBA" id="ARBA00012483"/>
    </source>
</evidence>
<dbReference type="Pfam" id="PF04757">
    <property type="entry name" value="Pex2_Pex12"/>
    <property type="match status" value="1"/>
</dbReference>
<organism evidence="18 19">
    <name type="scientific">Rhizoclosmatium globosum</name>
    <dbReference type="NCBI Taxonomy" id="329046"/>
    <lineage>
        <taxon>Eukaryota</taxon>
        <taxon>Fungi</taxon>
        <taxon>Fungi incertae sedis</taxon>
        <taxon>Chytridiomycota</taxon>
        <taxon>Chytridiomycota incertae sedis</taxon>
        <taxon>Chytridiomycetes</taxon>
        <taxon>Chytridiales</taxon>
        <taxon>Chytriomycetaceae</taxon>
        <taxon>Rhizoclosmatium</taxon>
    </lineage>
</organism>
<evidence type="ECO:0000256" key="12">
    <source>
        <dbReference type="ARBA" id="ARBA00022833"/>
    </source>
</evidence>
<dbReference type="PANTHER" id="PTHR23350">
    <property type="entry name" value="PEROXISOME ASSEMBLY PROTEIN 10"/>
    <property type="match status" value="1"/>
</dbReference>
<gene>
    <name evidence="18" type="ORF">BCR33DRAFT_782121</name>
</gene>
<evidence type="ECO:0000256" key="15">
    <source>
        <dbReference type="ARBA" id="ARBA00023136"/>
    </source>
</evidence>
<comment type="similarity">
    <text evidence="4">Belongs to the pex2/pex10/pex12 family.</text>
</comment>
<evidence type="ECO:0000313" key="19">
    <source>
        <dbReference type="Proteomes" id="UP000193642"/>
    </source>
</evidence>
<evidence type="ECO:0000256" key="7">
    <source>
        <dbReference type="ARBA" id="ARBA00022679"/>
    </source>
</evidence>
<evidence type="ECO:0000256" key="10">
    <source>
        <dbReference type="ARBA" id="ARBA00022771"/>
    </source>
</evidence>
<keyword evidence="10" id="KW-0863">Zinc-finger</keyword>
<name>A0A1Y2CQ47_9FUNG</name>
<dbReference type="PANTHER" id="PTHR23350:SF0">
    <property type="entry name" value="PEROXISOME BIOGENESIS FACTOR 10"/>
    <property type="match status" value="1"/>
</dbReference>
<dbReference type="GO" id="GO:0016562">
    <property type="term" value="P:protein import into peroxisome matrix, receptor recycling"/>
    <property type="evidence" value="ECO:0007669"/>
    <property type="project" value="UniProtKB-ARBA"/>
</dbReference>
<evidence type="ECO:0000256" key="1">
    <source>
        <dbReference type="ARBA" id="ARBA00000900"/>
    </source>
</evidence>
<dbReference type="GO" id="GO:0008270">
    <property type="term" value="F:zinc ion binding"/>
    <property type="evidence" value="ECO:0007669"/>
    <property type="project" value="UniProtKB-KW"/>
</dbReference>
<keyword evidence="13" id="KW-0653">Protein transport</keyword>
<keyword evidence="9" id="KW-0479">Metal-binding</keyword>
<accession>A0A1Y2CQ47</accession>
<keyword evidence="12" id="KW-0862">Zinc</keyword>
<sequence>MDFPRAFAPDILRSAQKDAQTTSVLYSKLVPGVRVIATTVFGLRAHTISSPNVRRWLMSVAEAVYLAATVGAGIQTIGEEYSGIVQIDAKTRSRPSRLVRLLPLSHATRSHSDTTIITVSIHHDLHSMHLPYAPDYIVTSSKRIVATHGPSTIQHKIAAWILRHESTLRKIIPIASAVHLALFYLSGRVYEFSKRIMGREYVFTRALAVQAWSELSAWIGEKIGEEGNMNESEDKLLGGKYREWGLG</sequence>
<evidence type="ECO:0000256" key="6">
    <source>
        <dbReference type="ARBA" id="ARBA00022448"/>
    </source>
</evidence>
<evidence type="ECO:0000256" key="2">
    <source>
        <dbReference type="ARBA" id="ARBA00004585"/>
    </source>
</evidence>
<evidence type="ECO:0000256" key="14">
    <source>
        <dbReference type="ARBA" id="ARBA00022989"/>
    </source>
</evidence>
<keyword evidence="19" id="KW-1185">Reference proteome</keyword>
<comment type="subcellular location">
    <subcellularLocation>
        <location evidence="2">Peroxisome membrane</location>
        <topology evidence="2">Multi-pass membrane protein</topology>
    </subcellularLocation>
</comment>
<comment type="catalytic activity">
    <reaction evidence="1">
        <text>S-ubiquitinyl-[E2 ubiquitin-conjugating enzyme]-L-cysteine + [acceptor protein]-L-lysine = [E2 ubiquitin-conjugating enzyme]-L-cysteine + N(6)-ubiquitinyl-[acceptor protein]-L-lysine.</text>
        <dbReference type="EC" id="2.3.2.27"/>
    </reaction>
</comment>
<dbReference type="STRING" id="329046.A0A1Y2CQ47"/>
<evidence type="ECO:0000256" key="4">
    <source>
        <dbReference type="ARBA" id="ARBA00008704"/>
    </source>
</evidence>
<evidence type="ECO:0000259" key="17">
    <source>
        <dbReference type="Pfam" id="PF04757"/>
    </source>
</evidence>
<keyword evidence="8" id="KW-0812">Transmembrane</keyword>
<dbReference type="GO" id="GO:0061630">
    <property type="term" value="F:ubiquitin protein ligase activity"/>
    <property type="evidence" value="ECO:0007669"/>
    <property type="project" value="UniProtKB-EC"/>
</dbReference>
<keyword evidence="16" id="KW-0576">Peroxisome</keyword>
<evidence type="ECO:0000256" key="16">
    <source>
        <dbReference type="ARBA" id="ARBA00023140"/>
    </source>
</evidence>
<keyword evidence="11" id="KW-0833">Ubl conjugation pathway</keyword>
<proteinExistence type="inferred from homology"/>
<protein>
    <recommendedName>
        <fullName evidence="5">RING-type E3 ubiquitin transferase</fullName>
        <ecNumber evidence="5">2.3.2.27</ecNumber>
    </recommendedName>
</protein>
<dbReference type="GO" id="GO:0016567">
    <property type="term" value="P:protein ubiquitination"/>
    <property type="evidence" value="ECO:0007669"/>
    <property type="project" value="UniProtKB-ARBA"/>
</dbReference>
<dbReference type="GO" id="GO:0005778">
    <property type="term" value="C:peroxisomal membrane"/>
    <property type="evidence" value="ECO:0007669"/>
    <property type="project" value="UniProtKB-SubCell"/>
</dbReference>
<evidence type="ECO:0000256" key="11">
    <source>
        <dbReference type="ARBA" id="ARBA00022786"/>
    </source>
</evidence>
<dbReference type="AlphaFoldDB" id="A0A1Y2CQ47"/>
<dbReference type="OrthoDB" id="6270329at2759"/>
<dbReference type="EC" id="2.3.2.27" evidence="5"/>
<comment type="pathway">
    <text evidence="3">Protein modification; protein ubiquitination.</text>
</comment>
<evidence type="ECO:0000313" key="18">
    <source>
        <dbReference type="EMBL" id="ORY49152.1"/>
    </source>
</evidence>
<evidence type="ECO:0000256" key="3">
    <source>
        <dbReference type="ARBA" id="ARBA00004906"/>
    </source>
</evidence>
<keyword evidence="14" id="KW-1133">Transmembrane helix</keyword>
<dbReference type="Proteomes" id="UP000193642">
    <property type="component" value="Unassembled WGS sequence"/>
</dbReference>
<evidence type="ECO:0000256" key="8">
    <source>
        <dbReference type="ARBA" id="ARBA00022692"/>
    </source>
</evidence>
<evidence type="ECO:0000256" key="13">
    <source>
        <dbReference type="ARBA" id="ARBA00022927"/>
    </source>
</evidence>
<keyword evidence="7" id="KW-0808">Transferase</keyword>
<feature type="domain" description="Pex N-terminal" evidence="17">
    <location>
        <begin position="52"/>
        <end position="207"/>
    </location>
</feature>
<keyword evidence="6" id="KW-0813">Transport</keyword>